<keyword evidence="6 8" id="KW-0472">Membrane</keyword>
<evidence type="ECO:0000256" key="7">
    <source>
        <dbReference type="RuleBase" id="RU003346"/>
    </source>
</evidence>
<dbReference type="InterPro" id="IPR005828">
    <property type="entry name" value="MFS_sugar_transport-like"/>
</dbReference>
<evidence type="ECO:0000313" key="10">
    <source>
        <dbReference type="EMBL" id="PGG96975.1"/>
    </source>
</evidence>
<dbReference type="Gene3D" id="1.20.1250.20">
    <property type="entry name" value="MFS general substrate transporter like domains"/>
    <property type="match status" value="1"/>
</dbReference>
<feature type="transmembrane region" description="Helical" evidence="8">
    <location>
        <begin position="50"/>
        <end position="75"/>
    </location>
</feature>
<dbReference type="GO" id="GO:0005351">
    <property type="term" value="F:carbohydrate:proton symporter activity"/>
    <property type="evidence" value="ECO:0007669"/>
    <property type="project" value="TreeGrafter"/>
</dbReference>
<evidence type="ECO:0000256" key="4">
    <source>
        <dbReference type="ARBA" id="ARBA00022692"/>
    </source>
</evidence>
<evidence type="ECO:0000256" key="5">
    <source>
        <dbReference type="ARBA" id="ARBA00022989"/>
    </source>
</evidence>
<feature type="transmembrane region" description="Helical" evidence="8">
    <location>
        <begin position="445"/>
        <end position="462"/>
    </location>
</feature>
<keyword evidence="4 8" id="KW-0812">Transmembrane</keyword>
<protein>
    <recommendedName>
        <fullName evidence="9">Major facilitator superfamily (MFS) profile domain-containing protein</fullName>
    </recommendedName>
</protein>
<feature type="transmembrane region" description="Helical" evidence="8">
    <location>
        <begin position="104"/>
        <end position="123"/>
    </location>
</feature>
<feature type="transmembrane region" description="Helical" evidence="8">
    <location>
        <begin position="474"/>
        <end position="490"/>
    </location>
</feature>
<feature type="transmembrane region" description="Helical" evidence="8">
    <location>
        <begin position="155"/>
        <end position="177"/>
    </location>
</feature>
<feature type="transmembrane region" description="Helical" evidence="8">
    <location>
        <begin position="130"/>
        <end position="149"/>
    </location>
</feature>
<feature type="transmembrane region" description="Helical" evidence="8">
    <location>
        <begin position="218"/>
        <end position="241"/>
    </location>
</feature>
<dbReference type="GO" id="GO:0016020">
    <property type="term" value="C:membrane"/>
    <property type="evidence" value="ECO:0007669"/>
    <property type="project" value="UniProtKB-SubCell"/>
</dbReference>
<keyword evidence="11" id="KW-1185">Reference proteome</keyword>
<reference evidence="10 11" key="1">
    <citation type="submission" date="2017-10" db="EMBL/GenBank/DDBJ databases">
        <title>Comparative genomics in systemic dimorphic fungi from Ajellomycetaceae.</title>
        <authorList>
            <person name="Munoz J.F."/>
            <person name="Mcewen J.G."/>
            <person name="Clay O.K."/>
            <person name="Cuomo C.A."/>
        </authorList>
    </citation>
    <scope>NUCLEOTIDE SEQUENCE [LARGE SCALE GENOMIC DNA]</scope>
    <source>
        <strain evidence="10 11">UAMH5409</strain>
    </source>
</reference>
<proteinExistence type="inferred from homology"/>
<dbReference type="PROSITE" id="PS00217">
    <property type="entry name" value="SUGAR_TRANSPORT_2"/>
    <property type="match status" value="1"/>
</dbReference>
<feature type="transmembrane region" description="Helical" evidence="8">
    <location>
        <begin position="401"/>
        <end position="424"/>
    </location>
</feature>
<evidence type="ECO:0000313" key="11">
    <source>
        <dbReference type="Proteomes" id="UP000223968"/>
    </source>
</evidence>
<evidence type="ECO:0000256" key="6">
    <source>
        <dbReference type="ARBA" id="ARBA00023136"/>
    </source>
</evidence>
<dbReference type="PANTHER" id="PTHR48022">
    <property type="entry name" value="PLASTIDIC GLUCOSE TRANSPORTER 4"/>
    <property type="match status" value="1"/>
</dbReference>
<dbReference type="PANTHER" id="PTHR48022:SF83">
    <property type="entry name" value="MAJOR FACILITATOR SUPERFAMILY (MFS) PROFILE DOMAIN-CONTAINING PROTEIN"/>
    <property type="match status" value="1"/>
</dbReference>
<accession>A0A2B7WJP7</accession>
<dbReference type="InterPro" id="IPR003663">
    <property type="entry name" value="Sugar/inositol_transpt"/>
</dbReference>
<dbReference type="InterPro" id="IPR050360">
    <property type="entry name" value="MFS_Sugar_Transporters"/>
</dbReference>
<comment type="subcellular location">
    <subcellularLocation>
        <location evidence="1">Membrane</location>
        <topology evidence="1">Multi-pass membrane protein</topology>
    </subcellularLocation>
</comment>
<dbReference type="OrthoDB" id="6612291at2759"/>
<gene>
    <name evidence="10" type="ORF">AJ79_09382</name>
</gene>
<comment type="caution">
    <text evidence="10">The sequence shown here is derived from an EMBL/GenBank/DDBJ whole genome shotgun (WGS) entry which is preliminary data.</text>
</comment>
<organism evidence="10 11">
    <name type="scientific">Helicocarpus griseus UAMH5409</name>
    <dbReference type="NCBI Taxonomy" id="1447875"/>
    <lineage>
        <taxon>Eukaryota</taxon>
        <taxon>Fungi</taxon>
        <taxon>Dikarya</taxon>
        <taxon>Ascomycota</taxon>
        <taxon>Pezizomycotina</taxon>
        <taxon>Eurotiomycetes</taxon>
        <taxon>Eurotiomycetidae</taxon>
        <taxon>Onygenales</taxon>
        <taxon>Ajellomycetaceae</taxon>
        <taxon>Helicocarpus</taxon>
    </lineage>
</organism>
<feature type="transmembrane region" description="Helical" evidence="8">
    <location>
        <begin position="310"/>
        <end position="332"/>
    </location>
</feature>
<evidence type="ECO:0000259" key="9">
    <source>
        <dbReference type="PROSITE" id="PS50850"/>
    </source>
</evidence>
<dbReference type="EMBL" id="PDNB01000261">
    <property type="protein sequence ID" value="PGG96975.1"/>
    <property type="molecule type" value="Genomic_DNA"/>
</dbReference>
<comment type="similarity">
    <text evidence="2 7">Belongs to the major facilitator superfamily. Sugar transporter (TC 2.A.1.1) family.</text>
</comment>
<dbReference type="SUPFAM" id="SSF103473">
    <property type="entry name" value="MFS general substrate transporter"/>
    <property type="match status" value="1"/>
</dbReference>
<sequence>MAANSATLEKVAAHHLEDTLGHGAIIEAKNASDEEHAQTLAQAIRANWKAVFWSVMISMSIIMEGFDTLLISNFFGYPEFRKKYGQDYGGDIGYQLSGPWQTGLSMASTVGAIFGGSLNGYVASKFGYRLVMIYGLMFMNAFIFVVFFAPSAPVLLVGQILCGLAWGVFATIGPSYASEVCPTNLRGYLTMYVNLCWAIGQLIAAGVLYGLVDRPDEWAYRIPFALQWLWPTPLIVLCYFAPESPWFLARKERLEEARHAIRRLGGNKTEDQINGQLAMIVHTIKIETETQSGIRYTDCFKGVDLRRTEICCIAFAGQILSGSSFAYAPSYFFVTAGMDENRAYQLNVGGTAIAFVGTILSWFLITYFGRRTLYLTGQSILFVVLMIIGIANAASHTPSSLWAQSAFCILWLFTYSLTVGPLAYAIISETSSIRLRPLTVSLARISYQLTNIVSQVLQVQFMNPTEWNLSGKTGFFWACTCFCIVVWAYFRLPEAKGRTYEEMDILFARGISARKFAETEVDAYAELQGGVEQEGAKKEEQKEG</sequence>
<feature type="transmembrane region" description="Helical" evidence="8">
    <location>
        <begin position="372"/>
        <end position="395"/>
    </location>
</feature>
<evidence type="ECO:0000256" key="3">
    <source>
        <dbReference type="ARBA" id="ARBA00022448"/>
    </source>
</evidence>
<feature type="transmembrane region" description="Helical" evidence="8">
    <location>
        <begin position="189"/>
        <end position="212"/>
    </location>
</feature>
<name>A0A2B7WJP7_9EURO</name>
<evidence type="ECO:0000256" key="2">
    <source>
        <dbReference type="ARBA" id="ARBA00010992"/>
    </source>
</evidence>
<dbReference type="AlphaFoldDB" id="A0A2B7WJP7"/>
<evidence type="ECO:0000256" key="1">
    <source>
        <dbReference type="ARBA" id="ARBA00004141"/>
    </source>
</evidence>
<keyword evidence="5 8" id="KW-1133">Transmembrane helix</keyword>
<dbReference type="NCBIfam" id="TIGR00879">
    <property type="entry name" value="SP"/>
    <property type="match status" value="1"/>
</dbReference>
<dbReference type="InterPro" id="IPR005829">
    <property type="entry name" value="Sugar_transporter_CS"/>
</dbReference>
<dbReference type="InterPro" id="IPR020846">
    <property type="entry name" value="MFS_dom"/>
</dbReference>
<dbReference type="Pfam" id="PF00083">
    <property type="entry name" value="Sugar_tr"/>
    <property type="match status" value="1"/>
</dbReference>
<dbReference type="FunFam" id="1.20.1250.20:FF:000078">
    <property type="entry name" value="MFS maltose transporter, putative"/>
    <property type="match status" value="1"/>
</dbReference>
<dbReference type="InterPro" id="IPR036259">
    <property type="entry name" value="MFS_trans_sf"/>
</dbReference>
<feature type="transmembrane region" description="Helical" evidence="8">
    <location>
        <begin position="344"/>
        <end position="365"/>
    </location>
</feature>
<keyword evidence="3 7" id="KW-0813">Transport</keyword>
<dbReference type="PROSITE" id="PS50850">
    <property type="entry name" value="MFS"/>
    <property type="match status" value="1"/>
</dbReference>
<dbReference type="Proteomes" id="UP000223968">
    <property type="component" value="Unassembled WGS sequence"/>
</dbReference>
<feature type="domain" description="Major facilitator superfamily (MFS) profile" evidence="9">
    <location>
        <begin position="53"/>
        <end position="496"/>
    </location>
</feature>
<evidence type="ECO:0000256" key="8">
    <source>
        <dbReference type="SAM" id="Phobius"/>
    </source>
</evidence>